<dbReference type="Proteomes" id="UP000250266">
    <property type="component" value="Unassembled WGS sequence"/>
</dbReference>
<evidence type="ECO:0008006" key="3">
    <source>
        <dbReference type="Google" id="ProtNLM"/>
    </source>
</evidence>
<organism evidence="1 2">
    <name type="scientific">Lepidopterella palustris CBS 459.81</name>
    <dbReference type="NCBI Taxonomy" id="1314670"/>
    <lineage>
        <taxon>Eukaryota</taxon>
        <taxon>Fungi</taxon>
        <taxon>Dikarya</taxon>
        <taxon>Ascomycota</taxon>
        <taxon>Pezizomycotina</taxon>
        <taxon>Dothideomycetes</taxon>
        <taxon>Pleosporomycetidae</taxon>
        <taxon>Mytilinidiales</taxon>
        <taxon>Argynnaceae</taxon>
        <taxon>Lepidopterella</taxon>
    </lineage>
</organism>
<gene>
    <name evidence="1" type="ORF">K432DRAFT_292475</name>
</gene>
<protein>
    <recommendedName>
        <fullName evidence="3">Kinesin light chain</fullName>
    </recommendedName>
</protein>
<dbReference type="SUPFAM" id="SSF48452">
    <property type="entry name" value="TPR-like"/>
    <property type="match status" value="1"/>
</dbReference>
<dbReference type="InterPro" id="IPR053137">
    <property type="entry name" value="NLR-like"/>
</dbReference>
<evidence type="ECO:0000313" key="1">
    <source>
        <dbReference type="EMBL" id="OCK82773.1"/>
    </source>
</evidence>
<feature type="non-terminal residue" evidence="1">
    <location>
        <position position="1"/>
    </location>
</feature>
<accession>A0A8E2JHK4</accession>
<keyword evidence="2" id="KW-1185">Reference proteome</keyword>
<sequence>NLAGVLSRQGKYKEAESINRQTLARYEKVLGAEHPDTLTSVYCLAYLLANQHRYDEAAPLYERTCAGYRKVLGNDHPSTHACLEHYSEMRASREEYCNKVVLAKTPS</sequence>
<dbReference type="OrthoDB" id="3925022at2759"/>
<dbReference type="PANTHER" id="PTHR46082:SF6">
    <property type="entry name" value="AAA+ ATPASE DOMAIN-CONTAINING PROTEIN-RELATED"/>
    <property type="match status" value="1"/>
</dbReference>
<reference evidence="1 2" key="1">
    <citation type="journal article" date="2016" name="Nat. Commun.">
        <title>Ectomycorrhizal ecology is imprinted in the genome of the dominant symbiotic fungus Cenococcum geophilum.</title>
        <authorList>
            <consortium name="DOE Joint Genome Institute"/>
            <person name="Peter M."/>
            <person name="Kohler A."/>
            <person name="Ohm R.A."/>
            <person name="Kuo A."/>
            <person name="Krutzmann J."/>
            <person name="Morin E."/>
            <person name="Arend M."/>
            <person name="Barry K.W."/>
            <person name="Binder M."/>
            <person name="Choi C."/>
            <person name="Clum A."/>
            <person name="Copeland A."/>
            <person name="Grisel N."/>
            <person name="Haridas S."/>
            <person name="Kipfer T."/>
            <person name="LaButti K."/>
            <person name="Lindquist E."/>
            <person name="Lipzen A."/>
            <person name="Maire R."/>
            <person name="Meier B."/>
            <person name="Mihaltcheva S."/>
            <person name="Molinier V."/>
            <person name="Murat C."/>
            <person name="Poggeler S."/>
            <person name="Quandt C.A."/>
            <person name="Sperisen C."/>
            <person name="Tritt A."/>
            <person name="Tisserant E."/>
            <person name="Crous P.W."/>
            <person name="Henrissat B."/>
            <person name="Nehls U."/>
            <person name="Egli S."/>
            <person name="Spatafora J.W."/>
            <person name="Grigoriev I.V."/>
            <person name="Martin F.M."/>
        </authorList>
    </citation>
    <scope>NUCLEOTIDE SEQUENCE [LARGE SCALE GENOMIC DNA]</scope>
    <source>
        <strain evidence="1 2">CBS 459.81</strain>
    </source>
</reference>
<proteinExistence type="predicted"/>
<dbReference type="InterPro" id="IPR011990">
    <property type="entry name" value="TPR-like_helical_dom_sf"/>
</dbReference>
<name>A0A8E2JHK4_9PEZI</name>
<dbReference type="Gene3D" id="1.25.40.10">
    <property type="entry name" value="Tetratricopeptide repeat domain"/>
    <property type="match status" value="1"/>
</dbReference>
<dbReference type="AlphaFoldDB" id="A0A8E2JHK4"/>
<evidence type="ECO:0000313" key="2">
    <source>
        <dbReference type="Proteomes" id="UP000250266"/>
    </source>
</evidence>
<dbReference type="PANTHER" id="PTHR46082">
    <property type="entry name" value="ATP/GTP-BINDING PROTEIN-RELATED"/>
    <property type="match status" value="1"/>
</dbReference>
<dbReference type="EMBL" id="KV744878">
    <property type="protein sequence ID" value="OCK82773.1"/>
    <property type="molecule type" value="Genomic_DNA"/>
</dbReference>
<dbReference type="Pfam" id="PF13374">
    <property type="entry name" value="TPR_10"/>
    <property type="match status" value="2"/>
</dbReference>